<dbReference type="Pfam" id="PF05869">
    <property type="entry name" value="Dam"/>
    <property type="match status" value="1"/>
</dbReference>
<dbReference type="GO" id="GO:0032259">
    <property type="term" value="P:methylation"/>
    <property type="evidence" value="ECO:0007669"/>
    <property type="project" value="UniProtKB-KW"/>
</dbReference>
<accession>A0A5B9N547</accession>
<dbReference type="GO" id="GO:0003677">
    <property type="term" value="F:DNA binding"/>
    <property type="evidence" value="ECO:0007669"/>
    <property type="project" value="InterPro"/>
</dbReference>
<evidence type="ECO:0000313" key="1">
    <source>
        <dbReference type="EMBL" id="QEG09054.1"/>
    </source>
</evidence>
<name>A0A5B9N547_9CAUD</name>
<keyword evidence="1" id="KW-0808">Transferase</keyword>
<sequence>MKQEYTYDSNTPVDIRDLWQTPQPYFQYWNDIYDFEMDVAAADYNHLCPRYFTETDDALTKDWAETNWCNPPYSDIGPWVEKAIEQVERGCVTVMLVPSNIDTKWFQRALESEYTRILIISGGRIKFIRADTQEPVGSNPRGSMFILFNPNTPNWSTPKIDTISNNFLKEFSYD</sequence>
<dbReference type="EMBL" id="MK813943">
    <property type="protein sequence ID" value="QEG09054.1"/>
    <property type="molecule type" value="Genomic_DNA"/>
</dbReference>
<reference evidence="1 2" key="1">
    <citation type="submission" date="2019-04" db="EMBL/GenBank/DDBJ databases">
        <title>Nine Novel Phages from a Plateau Lake in Southwest China Provide Insights into Aeromonas Phage Diversity.</title>
        <authorList>
            <person name="Xiao W."/>
            <person name="Bai M."/>
            <person name="Wang Y."/>
            <person name="Cui X."/>
        </authorList>
    </citation>
    <scope>NUCLEOTIDE SEQUENCE [LARGE SCALE GENOMIC DNA]</scope>
</reference>
<dbReference type="NCBIfam" id="TIGR01712">
    <property type="entry name" value="phage_N6A_met"/>
    <property type="match status" value="1"/>
</dbReference>
<organism evidence="1 2">
    <name type="scientific">Aeromonas phage 4_4572</name>
    <dbReference type="NCBI Taxonomy" id="2588517"/>
    <lineage>
        <taxon>Viruses</taxon>
        <taxon>Duplodnaviria</taxon>
        <taxon>Heunggongvirae</taxon>
        <taxon>Uroviricota</taxon>
        <taxon>Caudoviricetes</taxon>
        <taxon>Grimontviridae</taxon>
        <taxon>Lahexavirus</taxon>
        <taxon>Lahexavirus lv44572</taxon>
    </lineage>
</organism>
<dbReference type="KEGG" id="vg:55617467"/>
<keyword evidence="2" id="KW-1185">Reference proteome</keyword>
<gene>
    <name evidence="1" type="primary">44572_056</name>
</gene>
<dbReference type="GO" id="GO:0009307">
    <property type="term" value="P:DNA restriction-modification system"/>
    <property type="evidence" value="ECO:0007669"/>
    <property type="project" value="InterPro"/>
</dbReference>
<keyword evidence="1" id="KW-0489">Methyltransferase</keyword>
<protein>
    <submittedName>
        <fullName evidence="1">Adenine methyltransferase</fullName>
    </submittedName>
</protein>
<dbReference type="RefSeq" id="YP_009847076.1">
    <property type="nucleotide sequence ID" value="NC_048773.1"/>
</dbReference>
<evidence type="ECO:0000313" key="2">
    <source>
        <dbReference type="Proteomes" id="UP000323023"/>
    </source>
</evidence>
<dbReference type="InterPro" id="IPR008593">
    <property type="entry name" value="Dam_MeTrfase"/>
</dbReference>
<proteinExistence type="predicted"/>
<dbReference type="Proteomes" id="UP000323023">
    <property type="component" value="Segment"/>
</dbReference>
<dbReference type="GeneID" id="55617467"/>
<dbReference type="GO" id="GO:0009007">
    <property type="term" value="F:site-specific DNA-methyltransferase (adenine-specific) activity"/>
    <property type="evidence" value="ECO:0007669"/>
    <property type="project" value="InterPro"/>
</dbReference>